<dbReference type="AlphaFoldDB" id="A0A2G8TA44"/>
<feature type="chain" id="PRO_5013849656" evidence="1">
    <location>
        <begin position="24"/>
        <end position="123"/>
    </location>
</feature>
<keyword evidence="1" id="KW-0732">Signal</keyword>
<name>A0A2G8TA44_9BURK</name>
<sequence>MNIYLKALLAGAFALGISQAASASTQVRIGIHAGPPVHHYSYRAQPMYGHPPGYYAAPRSYGYAEPAWRGRHDWRARRAAEMRRQEWLRREEWRREQWRREQWRHNHWRDDHRRGDHRWDGRR</sequence>
<dbReference type="Proteomes" id="UP000230390">
    <property type="component" value="Unassembled WGS sequence"/>
</dbReference>
<feature type="signal peptide" evidence="1">
    <location>
        <begin position="1"/>
        <end position="23"/>
    </location>
</feature>
<organism evidence="2 3">
    <name type="scientific">Massilia eurypsychrophila</name>
    <dbReference type="NCBI Taxonomy" id="1485217"/>
    <lineage>
        <taxon>Bacteria</taxon>
        <taxon>Pseudomonadati</taxon>
        <taxon>Pseudomonadota</taxon>
        <taxon>Betaproteobacteria</taxon>
        <taxon>Burkholderiales</taxon>
        <taxon>Oxalobacteraceae</taxon>
        <taxon>Telluria group</taxon>
        <taxon>Massilia</taxon>
    </lineage>
</organism>
<protein>
    <submittedName>
        <fullName evidence="2">Uncharacterized protein</fullName>
    </submittedName>
</protein>
<dbReference type="EMBL" id="PDOC01000018">
    <property type="protein sequence ID" value="PIL42915.1"/>
    <property type="molecule type" value="Genomic_DNA"/>
</dbReference>
<accession>A0A2G8TA44</accession>
<evidence type="ECO:0000313" key="2">
    <source>
        <dbReference type="EMBL" id="PIL42915.1"/>
    </source>
</evidence>
<evidence type="ECO:0000256" key="1">
    <source>
        <dbReference type="SAM" id="SignalP"/>
    </source>
</evidence>
<reference evidence="2 3" key="1">
    <citation type="submission" date="2017-10" db="EMBL/GenBank/DDBJ databases">
        <title>Massilia psychrophilum sp. nov., a novel purple-pigmented bacterium isolated from Tianshan glacier, Xinjiang Municipality, China.</title>
        <authorList>
            <person name="Wang H."/>
        </authorList>
    </citation>
    <scope>NUCLEOTIDE SEQUENCE [LARGE SCALE GENOMIC DNA]</scope>
    <source>
        <strain evidence="2 3">JCM 30074</strain>
    </source>
</reference>
<dbReference type="RefSeq" id="WP_099791983.1">
    <property type="nucleotide sequence ID" value="NZ_JBHLYV010000018.1"/>
</dbReference>
<evidence type="ECO:0000313" key="3">
    <source>
        <dbReference type="Proteomes" id="UP000230390"/>
    </source>
</evidence>
<keyword evidence="3" id="KW-1185">Reference proteome</keyword>
<comment type="caution">
    <text evidence="2">The sequence shown here is derived from an EMBL/GenBank/DDBJ whole genome shotgun (WGS) entry which is preliminary data.</text>
</comment>
<proteinExistence type="predicted"/>
<gene>
    <name evidence="2" type="ORF">CR105_21350</name>
</gene>